<accession>F0SM46</accession>
<gene>
    <name evidence="3" type="ordered locus">Plabr_3404</name>
</gene>
<dbReference type="EMBL" id="CP002546">
    <property type="protein sequence ID" value="ADY61001.1"/>
    <property type="molecule type" value="Genomic_DNA"/>
</dbReference>
<dbReference type="PANTHER" id="PTHR39452:SF1">
    <property type="entry name" value="CHEY-P PHOSPHATASE CHEX"/>
    <property type="match status" value="1"/>
</dbReference>
<proteinExistence type="predicted"/>
<dbReference type="InterPro" id="IPR038756">
    <property type="entry name" value="CheX-like"/>
</dbReference>
<reference evidence="4" key="1">
    <citation type="submission" date="2011-02" db="EMBL/GenBank/DDBJ databases">
        <title>The complete genome of Planctomyces brasiliensis DSM 5305.</title>
        <authorList>
            <person name="Lucas S."/>
            <person name="Copeland A."/>
            <person name="Lapidus A."/>
            <person name="Bruce D."/>
            <person name="Goodwin L."/>
            <person name="Pitluck S."/>
            <person name="Kyrpides N."/>
            <person name="Mavromatis K."/>
            <person name="Pagani I."/>
            <person name="Ivanova N."/>
            <person name="Ovchinnikova G."/>
            <person name="Lu M."/>
            <person name="Detter J.C."/>
            <person name="Han C."/>
            <person name="Land M."/>
            <person name="Hauser L."/>
            <person name="Markowitz V."/>
            <person name="Cheng J.-F."/>
            <person name="Hugenholtz P."/>
            <person name="Woyke T."/>
            <person name="Wu D."/>
            <person name="Tindall B."/>
            <person name="Pomrenke H.G."/>
            <person name="Brambilla E."/>
            <person name="Klenk H.-P."/>
            <person name="Eisen J.A."/>
        </authorList>
    </citation>
    <scope>NUCLEOTIDE SEQUENCE [LARGE SCALE GENOMIC DNA]</scope>
    <source>
        <strain evidence="4">ATCC 49424 / DSM 5305 / JCM 21570 / NBRC 103401 / IFAM 1448</strain>
    </source>
</reference>
<sequence length="162" mass="17571">MSNTQQMTAATTTALVNPIISSVIRTFESMLSATPKRTGLELRNGNTTSFPLSAIVALTGEINGTIVFSVSEEVALEIVRRLVFEDYSEINAEVCDAVGEIANMIAGSAKADLAHLELSLGIPNMVHGDNHEVHYPPEVKHPMCILFDSELGQFSIEFGFRC</sequence>
<dbReference type="PANTHER" id="PTHR39452">
    <property type="entry name" value="CHEY-P PHOSPHATASE CHEX"/>
    <property type="match status" value="1"/>
</dbReference>
<feature type="domain" description="Chemotaxis phosphatase CheX-like" evidence="2">
    <location>
        <begin position="53"/>
        <end position="146"/>
    </location>
</feature>
<evidence type="ECO:0000256" key="1">
    <source>
        <dbReference type="ARBA" id="ARBA00022500"/>
    </source>
</evidence>
<dbReference type="KEGG" id="pbs:Plabr_3404"/>
<name>F0SM46_RUBBR</name>
<dbReference type="RefSeq" id="WP_013629720.1">
    <property type="nucleotide sequence ID" value="NC_015174.1"/>
</dbReference>
<dbReference type="OrthoDB" id="9790435at2"/>
<dbReference type="CDD" id="cd17906">
    <property type="entry name" value="CheX"/>
    <property type="match status" value="1"/>
</dbReference>
<dbReference type="InterPro" id="IPR028051">
    <property type="entry name" value="CheX-like_dom"/>
</dbReference>
<keyword evidence="4" id="KW-1185">Reference proteome</keyword>
<evidence type="ECO:0000259" key="2">
    <source>
        <dbReference type="Pfam" id="PF13690"/>
    </source>
</evidence>
<dbReference type="Gene3D" id="3.40.1550.10">
    <property type="entry name" value="CheC-like"/>
    <property type="match status" value="1"/>
</dbReference>
<dbReference type="InterPro" id="IPR028976">
    <property type="entry name" value="CheC-like_sf"/>
</dbReference>
<dbReference type="GO" id="GO:0006935">
    <property type="term" value="P:chemotaxis"/>
    <property type="evidence" value="ECO:0007669"/>
    <property type="project" value="UniProtKB-KW"/>
</dbReference>
<dbReference type="Proteomes" id="UP000006860">
    <property type="component" value="Chromosome"/>
</dbReference>
<dbReference type="AlphaFoldDB" id="F0SM46"/>
<dbReference type="Pfam" id="PF13690">
    <property type="entry name" value="CheX"/>
    <property type="match status" value="1"/>
</dbReference>
<dbReference type="HOGENOM" id="CLU_116290_0_2_0"/>
<organism evidence="3 4">
    <name type="scientific">Rubinisphaera brasiliensis (strain ATCC 49424 / DSM 5305 / JCM 21570 / IAM 15109 / NBRC 103401 / IFAM 1448)</name>
    <name type="common">Planctomyces brasiliensis</name>
    <dbReference type="NCBI Taxonomy" id="756272"/>
    <lineage>
        <taxon>Bacteria</taxon>
        <taxon>Pseudomonadati</taxon>
        <taxon>Planctomycetota</taxon>
        <taxon>Planctomycetia</taxon>
        <taxon>Planctomycetales</taxon>
        <taxon>Planctomycetaceae</taxon>
        <taxon>Rubinisphaera</taxon>
    </lineage>
</organism>
<protein>
    <submittedName>
        <fullName evidence="3">CheC domain protein</fullName>
    </submittedName>
</protein>
<evidence type="ECO:0000313" key="3">
    <source>
        <dbReference type="EMBL" id="ADY61001.1"/>
    </source>
</evidence>
<dbReference type="eggNOG" id="COG1406">
    <property type="taxonomic scope" value="Bacteria"/>
</dbReference>
<dbReference type="STRING" id="756272.Plabr_3404"/>
<evidence type="ECO:0000313" key="4">
    <source>
        <dbReference type="Proteomes" id="UP000006860"/>
    </source>
</evidence>
<keyword evidence="1" id="KW-0145">Chemotaxis</keyword>
<dbReference type="SUPFAM" id="SSF103039">
    <property type="entry name" value="CheC-like"/>
    <property type="match status" value="1"/>
</dbReference>